<accession>A7S7J5</accession>
<dbReference type="HOGENOM" id="CLU_770095_0_0_1"/>
<organism evidence="3 4">
    <name type="scientific">Nematostella vectensis</name>
    <name type="common">Starlet sea anemone</name>
    <dbReference type="NCBI Taxonomy" id="45351"/>
    <lineage>
        <taxon>Eukaryota</taxon>
        <taxon>Metazoa</taxon>
        <taxon>Cnidaria</taxon>
        <taxon>Anthozoa</taxon>
        <taxon>Hexacorallia</taxon>
        <taxon>Actiniaria</taxon>
        <taxon>Edwardsiidae</taxon>
        <taxon>Nematostella</taxon>
    </lineage>
</organism>
<evidence type="ECO:0000313" key="3">
    <source>
        <dbReference type="EMBL" id="EDO40318.1"/>
    </source>
</evidence>
<dbReference type="Proteomes" id="UP000001593">
    <property type="component" value="Unassembled WGS sequence"/>
</dbReference>
<evidence type="ECO:0000313" key="4">
    <source>
        <dbReference type="Proteomes" id="UP000001593"/>
    </source>
</evidence>
<proteinExistence type="predicted"/>
<dbReference type="PANTHER" id="PTHR34239:SF2">
    <property type="entry name" value="TRANSPOSABLE ELEMENT P TRANSPOSASE_THAP9 CONSERVED DOMAIN-CONTAINING PROTEIN"/>
    <property type="match status" value="1"/>
</dbReference>
<keyword evidence="1" id="KW-0175">Coiled coil</keyword>
<dbReference type="PhylomeDB" id="A7S7J5"/>
<feature type="compositionally biased region" description="Basic and acidic residues" evidence="2">
    <location>
        <begin position="49"/>
        <end position="59"/>
    </location>
</feature>
<feature type="compositionally biased region" description="Low complexity" evidence="2">
    <location>
        <begin position="63"/>
        <end position="72"/>
    </location>
</feature>
<evidence type="ECO:0000256" key="2">
    <source>
        <dbReference type="SAM" id="MobiDB-lite"/>
    </source>
</evidence>
<dbReference type="EMBL" id="DS469593">
    <property type="protein sequence ID" value="EDO40318.1"/>
    <property type="molecule type" value="Genomic_DNA"/>
</dbReference>
<dbReference type="InParanoid" id="A7S7J5"/>
<sequence>MAKDEEFNDEILQADPERDKNRLLCQLLTTMNANMCEMSESLKALKRGANGDHEADPAKKAAKTANTASNAKPEGVSDTAKDLLDFKNNESKGEEPKGQHSIHESLLDDLAKSLDTKKRTAEAVNQKLADVANKSWLKKLSEEQLRDTADKYLRPNNCSHVVVPKVNEEIWLNFKCRVNISYQPDPGAYAVNAFHTSWKNLCFYAFSPFGIIQKVLSKISEDQATGILVAPHWPTPTMVAISCKFTYRTTSYFTQKEEHPVLTIQSRAETSTPQDPTVLGLPLVRKLHTSQGLSASASEVILQGWRSGTQKQYHSYLKRWNGYCSQRKINPLSASVIDGLNFQGVLYEEQLQYSAINTAR</sequence>
<dbReference type="PANTHER" id="PTHR34239">
    <property type="entry name" value="APPLE DOMAIN-CONTAINING PROTEIN"/>
    <property type="match status" value="1"/>
</dbReference>
<feature type="region of interest" description="Disordered" evidence="2">
    <location>
        <begin position="48"/>
        <end position="80"/>
    </location>
</feature>
<evidence type="ECO:0000256" key="1">
    <source>
        <dbReference type="SAM" id="Coils"/>
    </source>
</evidence>
<gene>
    <name evidence="3" type="ORF">NEMVEDRAFT_v1g208020</name>
</gene>
<reference evidence="3 4" key="1">
    <citation type="journal article" date="2007" name="Science">
        <title>Sea anemone genome reveals ancestral eumetazoan gene repertoire and genomic organization.</title>
        <authorList>
            <person name="Putnam N.H."/>
            <person name="Srivastava M."/>
            <person name="Hellsten U."/>
            <person name="Dirks B."/>
            <person name="Chapman J."/>
            <person name="Salamov A."/>
            <person name="Terry A."/>
            <person name="Shapiro H."/>
            <person name="Lindquist E."/>
            <person name="Kapitonov V.V."/>
            <person name="Jurka J."/>
            <person name="Genikhovich G."/>
            <person name="Grigoriev I.V."/>
            <person name="Lucas S.M."/>
            <person name="Steele R.E."/>
            <person name="Finnerty J.R."/>
            <person name="Technau U."/>
            <person name="Martindale M.Q."/>
            <person name="Rokhsar D.S."/>
        </authorList>
    </citation>
    <scope>NUCLEOTIDE SEQUENCE [LARGE SCALE GENOMIC DNA]</scope>
    <source>
        <strain evidence="4">CH2 X CH6</strain>
    </source>
</reference>
<dbReference type="AlphaFoldDB" id="A7S7J5"/>
<protein>
    <submittedName>
        <fullName evidence="3">Uncharacterized protein</fullName>
    </submittedName>
</protein>
<name>A7S7J5_NEMVE</name>
<keyword evidence="4" id="KW-1185">Reference proteome</keyword>
<feature type="coiled-coil region" evidence="1">
    <location>
        <begin position="107"/>
        <end position="134"/>
    </location>
</feature>